<keyword evidence="1" id="KW-0472">Membrane</keyword>
<feature type="transmembrane region" description="Helical" evidence="1">
    <location>
        <begin position="350"/>
        <end position="374"/>
    </location>
</feature>
<dbReference type="Proteomes" id="UP000242915">
    <property type="component" value="Unassembled WGS sequence"/>
</dbReference>
<sequence>MGIGRTVKLRVLIVSAIVILVSCVGVFIALGAYQQSAAYIYRKALVATQQSAKQTAIDFDNLMGPVRASVQRLAISPYLREVGFDNWLKAVPAMVEELRSAPGAVSFFAGDQQGNYFVVADIERRDVNLGYPDPAGAVYLVYGIEHPPLGASRTRFLYLDSQLKQVGPVIKRDSAGYDPRQRPWYQQALGRGELIRTMPYKFFNTGDIGSTLAFDTGQHGVVVGSDIGHNALDQLLVERRLTPSSQLVLLNSDGQVLATDRPEVFLASVRGAPKVEQLQRPELAALAPMLKELNGEQDTDFRLNSLQVDGNLWHVELLRLPDSGTAQVYLGITVPNDELIGAARNMRNQIFLQTLLVLLLAVPLAAWASGYIAAPITRLTLKIKGIRSFNFNEPIETKSFITEVRELSGALNQSSITLARFMDIITRLSAEPDLEKFLPTLLRLTSEASQSKGALLYMRLTPQAPLKIVAGRWLQQPLDLSEVNLDQQLFGVTQCIAAEQPIEQVADKHACTILGLPEIATLSVPLLSREQELVGVLVLFNDHALDASHVEFIRVLSRFAAMALETRGLIEQQKALFESLIHLVATAIDAKSPYTGGHCERVPQAAKLLAEAACKEAQGPYAGFSMSDGDWYALHIGAWLHDCGKVTTPEYVVDKATKLETIYDRIHEIRLRFEVLKRDAQVEYLTAINEGADPVQAQAARDAQWQLLDEEFSFVARCNTGSEYMGDEQLQRLQLIAQRRWLRTLDDRLGISGEERLRKEAQPVVELPVWEDLIADKPEQQVPRPANETFDKDNVYGFNMAIPRFLYDRGELKNLSIRRGTLTEEERYKINEHVIQTIKMLNALPFPNALRQVPEIAGGHHERMDGQGYPCGLSGEQLSPLARMMAIADVFEALTARDRPYKPSKTLSQALHIMRGMCEAGHLDGELFSIFVRSGACMQYAEQFLHEDQLDAQDLSKFIPANPEGGRR</sequence>
<feature type="domain" description="HAMP" evidence="2">
    <location>
        <begin position="370"/>
        <end position="423"/>
    </location>
</feature>
<dbReference type="Gene3D" id="3.30.450.40">
    <property type="match status" value="1"/>
</dbReference>
<feature type="transmembrane region" description="Helical" evidence="1">
    <location>
        <begin position="12"/>
        <end position="33"/>
    </location>
</feature>
<dbReference type="PROSITE" id="PS51257">
    <property type="entry name" value="PROKAR_LIPOPROTEIN"/>
    <property type="match status" value="1"/>
</dbReference>
<dbReference type="InterPro" id="IPR029151">
    <property type="entry name" value="Sensor-like_sf"/>
</dbReference>
<dbReference type="Pfam" id="PF13487">
    <property type="entry name" value="HD_5"/>
    <property type="match status" value="1"/>
</dbReference>
<evidence type="ECO:0000259" key="3">
    <source>
        <dbReference type="PROSITE" id="PS51832"/>
    </source>
</evidence>
<gene>
    <name evidence="4" type="ORF">SAMN05216255_1428</name>
</gene>
<dbReference type="PROSITE" id="PS50885">
    <property type="entry name" value="HAMP"/>
    <property type="match status" value="1"/>
</dbReference>
<dbReference type="Gene3D" id="1.10.3210.10">
    <property type="entry name" value="Hypothetical protein af1432"/>
    <property type="match status" value="2"/>
</dbReference>
<organism evidence="4 5">
    <name type="scientific">Pseudomonas segetis</name>
    <dbReference type="NCBI Taxonomy" id="298908"/>
    <lineage>
        <taxon>Bacteria</taxon>
        <taxon>Pseudomonadati</taxon>
        <taxon>Pseudomonadota</taxon>
        <taxon>Gammaproteobacteria</taxon>
        <taxon>Pseudomonadales</taxon>
        <taxon>Pseudomonadaceae</taxon>
        <taxon>Pseudomonas</taxon>
    </lineage>
</organism>
<dbReference type="PROSITE" id="PS51832">
    <property type="entry name" value="HD_GYP"/>
    <property type="match status" value="1"/>
</dbReference>
<dbReference type="CDD" id="cd00077">
    <property type="entry name" value="HDc"/>
    <property type="match status" value="2"/>
</dbReference>
<reference evidence="5" key="1">
    <citation type="submission" date="2017-06" db="EMBL/GenBank/DDBJ databases">
        <authorList>
            <person name="Varghese N."/>
            <person name="Submissions S."/>
        </authorList>
    </citation>
    <scope>NUCLEOTIDE SEQUENCE [LARGE SCALE GENOMIC DNA]</scope>
    <source>
        <strain evidence="5">CIP 108523</strain>
    </source>
</reference>
<dbReference type="SUPFAM" id="SSF103190">
    <property type="entry name" value="Sensory domain-like"/>
    <property type="match status" value="1"/>
</dbReference>
<dbReference type="Gene3D" id="6.10.340.10">
    <property type="match status" value="1"/>
</dbReference>
<evidence type="ECO:0000256" key="1">
    <source>
        <dbReference type="SAM" id="Phobius"/>
    </source>
</evidence>
<dbReference type="InterPro" id="IPR037522">
    <property type="entry name" value="HD_GYP_dom"/>
</dbReference>
<proteinExistence type="predicted"/>
<dbReference type="RefSeq" id="WP_089359274.1">
    <property type="nucleotide sequence ID" value="NZ_FZOG01000002.1"/>
</dbReference>
<accession>A0A239C120</accession>
<name>A0A239C120_9PSED</name>
<evidence type="ECO:0000313" key="4">
    <source>
        <dbReference type="EMBL" id="SNS13358.1"/>
    </source>
</evidence>
<dbReference type="SUPFAM" id="SSF55781">
    <property type="entry name" value="GAF domain-like"/>
    <property type="match status" value="1"/>
</dbReference>
<dbReference type="SUPFAM" id="SSF109604">
    <property type="entry name" value="HD-domain/PDEase-like"/>
    <property type="match status" value="2"/>
</dbReference>
<keyword evidence="1" id="KW-1133">Transmembrane helix</keyword>
<dbReference type="InterPro" id="IPR003660">
    <property type="entry name" value="HAMP_dom"/>
</dbReference>
<dbReference type="Pfam" id="PF01590">
    <property type="entry name" value="GAF"/>
    <property type="match status" value="1"/>
</dbReference>
<keyword evidence="5" id="KW-1185">Reference proteome</keyword>
<dbReference type="GO" id="GO:0016020">
    <property type="term" value="C:membrane"/>
    <property type="evidence" value="ECO:0007669"/>
    <property type="project" value="InterPro"/>
</dbReference>
<dbReference type="Gene3D" id="3.30.450.20">
    <property type="entry name" value="PAS domain"/>
    <property type="match status" value="2"/>
</dbReference>
<dbReference type="PANTHER" id="PTHR45228">
    <property type="entry name" value="CYCLIC DI-GMP PHOSPHODIESTERASE TM_0186-RELATED"/>
    <property type="match status" value="1"/>
</dbReference>
<protein>
    <submittedName>
        <fullName evidence="4">GAF domain-containing protein</fullName>
    </submittedName>
</protein>
<evidence type="ECO:0000259" key="2">
    <source>
        <dbReference type="PROSITE" id="PS50885"/>
    </source>
</evidence>
<evidence type="ECO:0000313" key="5">
    <source>
        <dbReference type="Proteomes" id="UP000242915"/>
    </source>
</evidence>
<dbReference type="InterPro" id="IPR003018">
    <property type="entry name" value="GAF"/>
</dbReference>
<feature type="domain" description="HD-GYP" evidence="3">
    <location>
        <begin position="738"/>
        <end position="947"/>
    </location>
</feature>
<dbReference type="InterPro" id="IPR003607">
    <property type="entry name" value="HD/PDEase_dom"/>
</dbReference>
<dbReference type="InterPro" id="IPR052020">
    <property type="entry name" value="Cyclic_di-GMP/3'3'-cGAMP_PDE"/>
</dbReference>
<dbReference type="EMBL" id="FZOG01000002">
    <property type="protein sequence ID" value="SNS13358.1"/>
    <property type="molecule type" value="Genomic_DNA"/>
</dbReference>
<keyword evidence="1" id="KW-0812">Transmembrane</keyword>
<dbReference type="AlphaFoldDB" id="A0A239C120"/>
<dbReference type="GO" id="GO:0008081">
    <property type="term" value="F:phosphoric diester hydrolase activity"/>
    <property type="evidence" value="ECO:0007669"/>
    <property type="project" value="UniProtKB-ARBA"/>
</dbReference>
<dbReference type="InterPro" id="IPR029016">
    <property type="entry name" value="GAF-like_dom_sf"/>
</dbReference>
<dbReference type="PANTHER" id="PTHR45228:SF5">
    <property type="entry name" value="CYCLIC DI-GMP PHOSPHODIESTERASE VC_1348-RELATED"/>
    <property type="match status" value="1"/>
</dbReference>
<dbReference type="GO" id="GO:0007165">
    <property type="term" value="P:signal transduction"/>
    <property type="evidence" value="ECO:0007669"/>
    <property type="project" value="InterPro"/>
</dbReference>
<dbReference type="SMART" id="SM00471">
    <property type="entry name" value="HDc"/>
    <property type="match status" value="1"/>
</dbReference>